<evidence type="ECO:0000313" key="1">
    <source>
        <dbReference type="EMBL" id="MXQ89742.1"/>
    </source>
</evidence>
<comment type="caution">
    <text evidence="1">The sequence shown here is derived from an EMBL/GenBank/DDBJ whole genome shotgun (WGS) entry which is preliminary data.</text>
</comment>
<dbReference type="EMBL" id="VBQZ03000058">
    <property type="protein sequence ID" value="MXQ89742.1"/>
    <property type="molecule type" value="Genomic_DNA"/>
</dbReference>
<evidence type="ECO:0000313" key="2">
    <source>
        <dbReference type="Proteomes" id="UP000322234"/>
    </source>
</evidence>
<name>A0A6B0RJW0_9CETA</name>
<organism evidence="1 2">
    <name type="scientific">Bos mutus</name>
    <name type="common">wild yak</name>
    <dbReference type="NCBI Taxonomy" id="72004"/>
    <lineage>
        <taxon>Eukaryota</taxon>
        <taxon>Metazoa</taxon>
        <taxon>Chordata</taxon>
        <taxon>Craniata</taxon>
        <taxon>Vertebrata</taxon>
        <taxon>Euteleostomi</taxon>
        <taxon>Mammalia</taxon>
        <taxon>Eutheria</taxon>
        <taxon>Laurasiatheria</taxon>
        <taxon>Artiodactyla</taxon>
        <taxon>Ruminantia</taxon>
        <taxon>Pecora</taxon>
        <taxon>Bovidae</taxon>
        <taxon>Bovinae</taxon>
        <taxon>Bos</taxon>
    </lineage>
</organism>
<dbReference type="Proteomes" id="UP000322234">
    <property type="component" value="Unassembled WGS sequence"/>
</dbReference>
<accession>A0A6B0RJW0</accession>
<dbReference type="AlphaFoldDB" id="A0A6B0RJW0"/>
<gene>
    <name evidence="1" type="ORF">E5288_WYG011601</name>
</gene>
<keyword evidence="2" id="KW-1185">Reference proteome</keyword>
<protein>
    <submittedName>
        <fullName evidence="1">Uncharacterized protein</fullName>
    </submittedName>
</protein>
<reference evidence="1" key="1">
    <citation type="submission" date="2019-10" db="EMBL/GenBank/DDBJ databases">
        <title>The sequence and de novo assembly of the wild yak genome.</title>
        <authorList>
            <person name="Liu Y."/>
        </authorList>
    </citation>
    <scope>NUCLEOTIDE SEQUENCE [LARGE SCALE GENOMIC DNA]</scope>
    <source>
        <strain evidence="1">WY2019</strain>
    </source>
</reference>
<sequence length="126" mass="13617">MCRCKQVDVSRLLVSDLKSIAFSAPLNFGAMQVPGIFKLYVGFGPLDGHYLIFKCHRKALTDEILNGSAGENVRFFAGSAEEGRHFVVLAAALVKSQGGTLGSDEDVEVVGISRLDGLKQYQLIPT</sequence>
<proteinExistence type="predicted"/>